<organism evidence="3 4">
    <name type="scientific">Trema orientale</name>
    <name type="common">Charcoal tree</name>
    <name type="synonym">Celtis orientalis</name>
    <dbReference type="NCBI Taxonomy" id="63057"/>
    <lineage>
        <taxon>Eukaryota</taxon>
        <taxon>Viridiplantae</taxon>
        <taxon>Streptophyta</taxon>
        <taxon>Embryophyta</taxon>
        <taxon>Tracheophyta</taxon>
        <taxon>Spermatophyta</taxon>
        <taxon>Magnoliopsida</taxon>
        <taxon>eudicotyledons</taxon>
        <taxon>Gunneridae</taxon>
        <taxon>Pentapetalae</taxon>
        <taxon>rosids</taxon>
        <taxon>fabids</taxon>
        <taxon>Rosales</taxon>
        <taxon>Cannabaceae</taxon>
        <taxon>Trema</taxon>
    </lineage>
</organism>
<evidence type="ECO:0000259" key="2">
    <source>
        <dbReference type="Pfam" id="PF24747"/>
    </source>
</evidence>
<dbReference type="PANTHER" id="PTHR33177:SF77">
    <property type="entry name" value="LITAF DOMAIN-CONTAINING PROTEIN"/>
    <property type="match status" value="1"/>
</dbReference>
<dbReference type="Proteomes" id="UP000237000">
    <property type="component" value="Unassembled WGS sequence"/>
</dbReference>
<comment type="caution">
    <text evidence="3">The sequence shown here is derived from an EMBL/GenBank/DDBJ whole genome shotgun (WGS) entry which is preliminary data.</text>
</comment>
<dbReference type="EMBL" id="JXTC01000293">
    <property type="protein sequence ID" value="PON68668.1"/>
    <property type="molecule type" value="Genomic_DNA"/>
</dbReference>
<reference evidence="4" key="1">
    <citation type="submission" date="2016-06" db="EMBL/GenBank/DDBJ databases">
        <title>Parallel loss of symbiosis genes in relatives of nitrogen-fixing non-legume Parasponia.</title>
        <authorList>
            <person name="Van Velzen R."/>
            <person name="Holmer R."/>
            <person name="Bu F."/>
            <person name="Rutten L."/>
            <person name="Van Zeijl A."/>
            <person name="Liu W."/>
            <person name="Santuari L."/>
            <person name="Cao Q."/>
            <person name="Sharma T."/>
            <person name="Shen D."/>
            <person name="Roswanjaya Y."/>
            <person name="Wardhani T."/>
            <person name="Kalhor M.S."/>
            <person name="Jansen J."/>
            <person name="Van den Hoogen J."/>
            <person name="Gungor B."/>
            <person name="Hartog M."/>
            <person name="Hontelez J."/>
            <person name="Verver J."/>
            <person name="Yang W.-C."/>
            <person name="Schijlen E."/>
            <person name="Repin R."/>
            <person name="Schilthuizen M."/>
            <person name="Schranz E."/>
            <person name="Heidstra R."/>
            <person name="Miyata K."/>
            <person name="Fedorova E."/>
            <person name="Kohlen W."/>
            <person name="Bisseling T."/>
            <person name="Smit S."/>
            <person name="Geurts R."/>
        </authorList>
    </citation>
    <scope>NUCLEOTIDE SEQUENCE [LARGE SCALE GENOMIC DNA]</scope>
    <source>
        <strain evidence="4">cv. RG33-2</strain>
    </source>
</reference>
<feature type="compositionally biased region" description="Basic and acidic residues" evidence="1">
    <location>
        <begin position="18"/>
        <end position="27"/>
    </location>
</feature>
<dbReference type="Pfam" id="PF24747">
    <property type="entry name" value="Zn-ribbon_GIR1"/>
    <property type="match status" value="1"/>
</dbReference>
<accession>A0A2P5D620</accession>
<dbReference type="OrthoDB" id="1581126at2759"/>
<sequence>MERSKDECDHTDVIDLDLKLSPPDKHHSPVVPHRSQSKLSEEENFPSKSFDVNVNDQHFNCAAPKVEPSCLVLMGCSHCLLYVMVSKVDPKCPKCRSSILLDMFCENRSAKRPR</sequence>
<dbReference type="STRING" id="63057.A0A2P5D620"/>
<evidence type="ECO:0000256" key="1">
    <source>
        <dbReference type="SAM" id="MobiDB-lite"/>
    </source>
</evidence>
<dbReference type="InParanoid" id="A0A2P5D620"/>
<feature type="region of interest" description="Disordered" evidence="1">
    <location>
        <begin position="18"/>
        <end position="43"/>
    </location>
</feature>
<keyword evidence="4" id="KW-1185">Reference proteome</keyword>
<gene>
    <name evidence="3" type="ORF">TorRG33x02_261480</name>
</gene>
<name>A0A2P5D620_TREOI</name>
<evidence type="ECO:0000313" key="3">
    <source>
        <dbReference type="EMBL" id="PON68668.1"/>
    </source>
</evidence>
<dbReference type="PANTHER" id="PTHR33177">
    <property type="entry name" value="PUTATIVE-RELATED"/>
    <property type="match status" value="1"/>
</dbReference>
<feature type="domain" description="GIR1-like zinc ribbon" evidence="2">
    <location>
        <begin position="71"/>
        <end position="103"/>
    </location>
</feature>
<dbReference type="InterPro" id="IPR056440">
    <property type="entry name" value="Zn-ribbon_GIR1"/>
</dbReference>
<evidence type="ECO:0000313" key="4">
    <source>
        <dbReference type="Proteomes" id="UP000237000"/>
    </source>
</evidence>
<proteinExistence type="predicted"/>
<dbReference type="InterPro" id="IPR055281">
    <property type="entry name" value="GIR1-2/SIED1"/>
</dbReference>
<protein>
    <recommendedName>
        <fullName evidence="2">GIR1-like zinc ribbon domain-containing protein</fullName>
    </recommendedName>
</protein>
<dbReference type="AlphaFoldDB" id="A0A2P5D620"/>